<evidence type="ECO:0000256" key="3">
    <source>
        <dbReference type="ARBA" id="ARBA00023004"/>
    </source>
</evidence>
<evidence type="ECO:0000256" key="5">
    <source>
        <dbReference type="SAM" id="Phobius"/>
    </source>
</evidence>
<keyword evidence="5" id="KW-0812">Transmembrane</keyword>
<dbReference type="RefSeq" id="WP_394831414.1">
    <property type="nucleotide sequence ID" value="NZ_CP089929.1"/>
</dbReference>
<keyword evidence="5" id="KW-0472">Membrane</keyword>
<dbReference type="SUPFAM" id="SSF48695">
    <property type="entry name" value="Multiheme cytochromes"/>
    <property type="match status" value="1"/>
</dbReference>
<reference evidence="7" key="1">
    <citation type="submission" date="2021-12" db="EMBL/GenBank/DDBJ databases">
        <title>Discovery of the Pendulisporaceae a myxobacterial family with distinct sporulation behavior and unique specialized metabolism.</title>
        <authorList>
            <person name="Garcia R."/>
            <person name="Popoff A."/>
            <person name="Bader C.D."/>
            <person name="Loehr J."/>
            <person name="Walesch S."/>
            <person name="Walt C."/>
            <person name="Boldt J."/>
            <person name="Bunk B."/>
            <person name="Haeckl F.J.F.P.J."/>
            <person name="Gunesch A.P."/>
            <person name="Birkelbach J."/>
            <person name="Nuebel U."/>
            <person name="Pietschmann T."/>
            <person name="Bach T."/>
            <person name="Mueller R."/>
        </authorList>
    </citation>
    <scope>NUCLEOTIDE SEQUENCE</scope>
    <source>
        <strain evidence="7">MSr11367</strain>
    </source>
</reference>
<keyword evidence="1 4" id="KW-0349">Heme</keyword>
<proteinExistence type="predicted"/>
<dbReference type="InterPro" id="IPR023155">
    <property type="entry name" value="Cyt_c-552/4"/>
</dbReference>
<dbReference type="Pfam" id="PF13442">
    <property type="entry name" value="Cytochrome_CBB3"/>
    <property type="match status" value="1"/>
</dbReference>
<dbReference type="PROSITE" id="PS51007">
    <property type="entry name" value="CYTC"/>
    <property type="match status" value="1"/>
</dbReference>
<dbReference type="Pfam" id="PF13435">
    <property type="entry name" value="Cytochrome_C554"/>
    <property type="match status" value="1"/>
</dbReference>
<dbReference type="EMBL" id="CP089983">
    <property type="protein sequence ID" value="WXB01795.1"/>
    <property type="molecule type" value="Genomic_DNA"/>
</dbReference>
<feature type="transmembrane region" description="Helical" evidence="5">
    <location>
        <begin position="20"/>
        <end position="39"/>
    </location>
</feature>
<name>A0ABZ2KUP1_9BACT</name>
<dbReference type="SUPFAM" id="SSF46626">
    <property type="entry name" value="Cytochrome c"/>
    <property type="match status" value="1"/>
</dbReference>
<protein>
    <submittedName>
        <fullName evidence="7">Cytochrome c</fullName>
    </submittedName>
</protein>
<keyword evidence="3 4" id="KW-0408">Iron</keyword>
<sequence>MTSREPSGSQKGPRSVAARLAMGIAAFACAATVVVASMHRTESSANAGQEHVVAPETQPIAADVGLPQAPPMGESSLPAREVTATSPFAAEAAAEAARKEAVFQKLECVQCHLPSRQRPYYLAAHYSVFDEHGADPVGCGTCHINNKLAATRREGPPAWLAAAPDTLKHVRARHSYVTVPDLTTVFFSGPVGNGPRIRRLTECGVRAFLASPVPRKLGASESMYPLTPARSAALLAALGKDLEPCADVRPDPKAVERGRELFASAGCRNCHGETSEAPLLRIGIPLLSRSFFEARVRDGTAGPTAPPRVHAMRWLPEGDRLAPKLTNTLSMPPFGHLSADDIDALYRYVSEDRSDLRGDPPEETPVSFAPLEDIALYRAVQGQVFSAGCRHCHNDRASDAKSIVTTFGANGVTPIAFPVLGRRPWVRPELKRALSPGANCSESPLVTRLKLRRSEWHGLLPETGNTARRLRGMPLTQPPLSRQAIELAIEWTRRGCPSDAGSLCTTCSSK</sequence>
<dbReference type="Proteomes" id="UP001374803">
    <property type="component" value="Chromosome"/>
</dbReference>
<accession>A0ABZ2KUP1</accession>
<dbReference type="InterPro" id="IPR036909">
    <property type="entry name" value="Cyt_c-like_dom_sf"/>
</dbReference>
<feature type="domain" description="Cytochrome c" evidence="6">
    <location>
        <begin position="253"/>
        <end position="353"/>
    </location>
</feature>
<gene>
    <name evidence="7" type="ORF">LVJ94_33370</name>
</gene>
<dbReference type="InterPro" id="IPR036280">
    <property type="entry name" value="Multihaem_cyt_sf"/>
</dbReference>
<evidence type="ECO:0000259" key="6">
    <source>
        <dbReference type="PROSITE" id="PS51007"/>
    </source>
</evidence>
<keyword evidence="5" id="KW-1133">Transmembrane helix</keyword>
<evidence type="ECO:0000256" key="1">
    <source>
        <dbReference type="ARBA" id="ARBA00022617"/>
    </source>
</evidence>
<organism evidence="7 8">
    <name type="scientific">Pendulispora rubella</name>
    <dbReference type="NCBI Taxonomy" id="2741070"/>
    <lineage>
        <taxon>Bacteria</taxon>
        <taxon>Pseudomonadati</taxon>
        <taxon>Myxococcota</taxon>
        <taxon>Myxococcia</taxon>
        <taxon>Myxococcales</taxon>
        <taxon>Sorangiineae</taxon>
        <taxon>Pendulisporaceae</taxon>
        <taxon>Pendulispora</taxon>
    </lineage>
</organism>
<keyword evidence="2 4" id="KW-0479">Metal-binding</keyword>
<evidence type="ECO:0000256" key="2">
    <source>
        <dbReference type="ARBA" id="ARBA00022723"/>
    </source>
</evidence>
<dbReference type="Gene3D" id="1.10.760.10">
    <property type="entry name" value="Cytochrome c-like domain"/>
    <property type="match status" value="1"/>
</dbReference>
<evidence type="ECO:0000313" key="7">
    <source>
        <dbReference type="EMBL" id="WXB01795.1"/>
    </source>
</evidence>
<keyword evidence="8" id="KW-1185">Reference proteome</keyword>
<dbReference type="InterPro" id="IPR009056">
    <property type="entry name" value="Cyt_c-like_dom"/>
</dbReference>
<evidence type="ECO:0000256" key="4">
    <source>
        <dbReference type="PROSITE-ProRule" id="PRU00433"/>
    </source>
</evidence>
<evidence type="ECO:0000313" key="8">
    <source>
        <dbReference type="Proteomes" id="UP001374803"/>
    </source>
</evidence>